<feature type="transmembrane region" description="Helical" evidence="3">
    <location>
        <begin position="991"/>
        <end position="1014"/>
    </location>
</feature>
<feature type="region of interest" description="Disordered" evidence="2">
    <location>
        <begin position="1"/>
        <end position="68"/>
    </location>
</feature>
<feature type="compositionally biased region" description="Polar residues" evidence="2">
    <location>
        <begin position="1"/>
        <end position="10"/>
    </location>
</feature>
<feature type="coiled-coil region" evidence="1">
    <location>
        <begin position="194"/>
        <end position="253"/>
    </location>
</feature>
<sequence length="1038" mass="111400">MLSVTSPQSTPKRPLPPAKLRRRAPSLPTHPPPPYDDASGDTDHALAGAIDAPTGKLQPPPEDWMNEKSRDELSDLLLAAGSMIHDRETELGLTSALCKNLYEQNLSLKSKHDALLARIPSQAGQTISPLPSPTRGLSPLPPTTPHYYSISRPSSPSATLSPSLGPSSPSPSVFSERSRRSGHARRISVTPSDLSYLADQNAELMHKLEKLEEESANADARGKRKLKKLEKEIGLLKEELEKTRERGAELEERVMKKVAGVDGKEEEQKRREREERVRVLRGKAAEEGEHVDDAEKPVTDFAPAPELPKGRTSLPFTIPEETEDALAAEISLPHIAIASSSGSISTLTASTSASTSASPLTASASQSHPLDYAIIAQLLSKIHELEETNAQITAEQRATAERLQSAQRDVDGIKRAYDCLGHDNDDVELFVVPDDDDEESFEMSQEGEEDGSAFGSPLRSLRVPSGQTIRFSSLRRTIDGDISRLSTGDSPKDDFANGVVRQSTTRSMLLFDGGDGSVRDKGMEKKSGAQKARKTVVGLFDSPAAGPSDIPERDADYPASLHVSPSFRALSPIAIGAVGRAPGIADVSVWSTSATDHDLSRSFDSASSPSGESNYASPIPRTLDFLAGSRSPSPSPSQLLAESPSPSPSPSMLNVGVPMLHTLGSELGSEFGDDWGERAGNHHLRATSLCDMTGNVSIESTGSVPGGWILDGTEDEVLYGPNPVIEVESDDDHVRASSGTSTVVARSVSGASGSGSATPSGTVAGTPTRSHFAFHDPLNPQVVVQPPTPSPNKYKMPTQAARSRGSVRISSSKSVPGDGSGFGLSNLEKEKLEKTNTRNARLSQTVRARTNRWVERRYAEYAVPALSPVASPTLPSVPFPSGDAFGGSLRQRRSMQQLRKAVGSAPARRRRTASTAKEKMDESFEDAVHRVSRSISFSSPAGAGAELARLEDMQRNFACSDAEPDGELAARAPQGAVRAVRQDAALRKGGFVGFVLEVWLWLQFAIVVMVFLWAMARKGPKSVLADAERNQRQVQRAR</sequence>
<evidence type="ECO:0000313" key="5">
    <source>
        <dbReference type="Proteomes" id="UP000703269"/>
    </source>
</evidence>
<feature type="region of interest" description="Disordered" evidence="2">
    <location>
        <begin position="124"/>
        <end position="187"/>
    </location>
</feature>
<evidence type="ECO:0000256" key="2">
    <source>
        <dbReference type="SAM" id="MobiDB-lite"/>
    </source>
</evidence>
<keyword evidence="3" id="KW-1133">Transmembrane helix</keyword>
<keyword evidence="1" id="KW-0175">Coiled coil</keyword>
<reference evidence="4 5" key="1">
    <citation type="submission" date="2021-08" db="EMBL/GenBank/DDBJ databases">
        <title>Draft Genome Sequence of Phanerochaete sordida strain YK-624.</title>
        <authorList>
            <person name="Mori T."/>
            <person name="Dohra H."/>
            <person name="Suzuki T."/>
            <person name="Kawagishi H."/>
            <person name="Hirai H."/>
        </authorList>
    </citation>
    <scope>NUCLEOTIDE SEQUENCE [LARGE SCALE GENOMIC DNA]</scope>
    <source>
        <strain evidence="4 5">YK-624</strain>
    </source>
</reference>
<feature type="compositionally biased region" description="Low complexity" evidence="2">
    <location>
        <begin position="802"/>
        <end position="814"/>
    </location>
</feature>
<feature type="compositionally biased region" description="Basic and acidic residues" evidence="2">
    <location>
        <begin position="827"/>
        <end position="836"/>
    </location>
</feature>
<keyword evidence="3" id="KW-0812">Transmembrane</keyword>
<feature type="region of interest" description="Disordered" evidence="2">
    <location>
        <begin position="437"/>
        <end position="460"/>
    </location>
</feature>
<evidence type="ECO:0000256" key="1">
    <source>
        <dbReference type="SAM" id="Coils"/>
    </source>
</evidence>
<evidence type="ECO:0000313" key="4">
    <source>
        <dbReference type="EMBL" id="GJE84521.1"/>
    </source>
</evidence>
<feature type="compositionally biased region" description="Basic and acidic residues" evidence="2">
    <location>
        <begin position="517"/>
        <end position="527"/>
    </location>
</feature>
<protein>
    <submittedName>
        <fullName evidence="4">Uncharacterized protein</fullName>
    </submittedName>
</protein>
<feature type="compositionally biased region" description="Acidic residues" evidence="2">
    <location>
        <begin position="437"/>
        <end position="451"/>
    </location>
</feature>
<feature type="compositionally biased region" description="Low complexity" evidence="2">
    <location>
        <begin position="149"/>
        <end position="175"/>
    </location>
</feature>
<feature type="compositionally biased region" description="Polar residues" evidence="2">
    <location>
        <begin position="602"/>
        <end position="616"/>
    </location>
</feature>
<feature type="region of interest" description="Disordered" evidence="2">
    <location>
        <begin position="598"/>
        <end position="652"/>
    </location>
</feature>
<feature type="region of interest" description="Disordered" evidence="2">
    <location>
        <begin position="262"/>
        <end position="313"/>
    </location>
</feature>
<feature type="compositionally biased region" description="Low complexity" evidence="2">
    <location>
        <begin position="629"/>
        <end position="644"/>
    </location>
</feature>
<feature type="region of interest" description="Disordered" evidence="2">
    <location>
        <begin position="512"/>
        <end position="533"/>
    </location>
</feature>
<organism evidence="4 5">
    <name type="scientific">Phanerochaete sordida</name>
    <dbReference type="NCBI Taxonomy" id="48140"/>
    <lineage>
        <taxon>Eukaryota</taxon>
        <taxon>Fungi</taxon>
        <taxon>Dikarya</taxon>
        <taxon>Basidiomycota</taxon>
        <taxon>Agaricomycotina</taxon>
        <taxon>Agaricomycetes</taxon>
        <taxon>Polyporales</taxon>
        <taxon>Phanerochaetaceae</taxon>
        <taxon>Phanerochaete</taxon>
    </lineage>
</organism>
<name>A0A9P3L6Z4_9APHY</name>
<evidence type="ECO:0000256" key="3">
    <source>
        <dbReference type="SAM" id="Phobius"/>
    </source>
</evidence>
<feature type="region of interest" description="Disordered" evidence="2">
    <location>
        <begin position="788"/>
        <end position="839"/>
    </location>
</feature>
<dbReference type="EMBL" id="BPQB01000001">
    <property type="protein sequence ID" value="GJE84521.1"/>
    <property type="molecule type" value="Genomic_DNA"/>
</dbReference>
<dbReference type="AlphaFoldDB" id="A0A9P3L6Z4"/>
<keyword evidence="3" id="KW-0472">Membrane</keyword>
<dbReference type="OrthoDB" id="2670688at2759"/>
<accession>A0A9P3L6Z4</accession>
<feature type="region of interest" description="Disordered" evidence="2">
    <location>
        <begin position="900"/>
        <end position="923"/>
    </location>
</feature>
<gene>
    <name evidence="4" type="ORF">PsYK624_005970</name>
</gene>
<keyword evidence="5" id="KW-1185">Reference proteome</keyword>
<feature type="compositionally biased region" description="Basic and acidic residues" evidence="2">
    <location>
        <begin position="262"/>
        <end position="298"/>
    </location>
</feature>
<proteinExistence type="predicted"/>
<dbReference type="Proteomes" id="UP000703269">
    <property type="component" value="Unassembled WGS sequence"/>
</dbReference>
<comment type="caution">
    <text evidence="4">The sequence shown here is derived from an EMBL/GenBank/DDBJ whole genome shotgun (WGS) entry which is preliminary data.</text>
</comment>